<protein>
    <submittedName>
        <fullName evidence="1">Uncharacterized protein</fullName>
    </submittedName>
</protein>
<organism evidence="1 2">
    <name type="scientific">Tilletia walkeri</name>
    <dbReference type="NCBI Taxonomy" id="117179"/>
    <lineage>
        <taxon>Eukaryota</taxon>
        <taxon>Fungi</taxon>
        <taxon>Dikarya</taxon>
        <taxon>Basidiomycota</taxon>
        <taxon>Ustilaginomycotina</taxon>
        <taxon>Exobasidiomycetes</taxon>
        <taxon>Tilletiales</taxon>
        <taxon>Tilletiaceae</taxon>
        <taxon>Tilletia</taxon>
    </lineage>
</organism>
<keyword evidence="2" id="KW-1185">Reference proteome</keyword>
<dbReference type="Proteomes" id="UP000078113">
    <property type="component" value="Unassembled WGS sequence"/>
</dbReference>
<evidence type="ECO:0000313" key="1">
    <source>
        <dbReference type="EMBL" id="KAE8266920.1"/>
    </source>
</evidence>
<sequence>MSPGGTTSTESDVSLCAVVRIDN</sequence>
<reference evidence="1" key="2">
    <citation type="journal article" date="2019" name="IMA Fungus">
        <title>Genome sequencing and comparison of five Tilletia species to identify candidate genes for the detection of regulated species infecting wheat.</title>
        <authorList>
            <person name="Nguyen H.D.T."/>
            <person name="Sultana T."/>
            <person name="Kesanakurti P."/>
            <person name="Hambleton S."/>
        </authorList>
    </citation>
    <scope>NUCLEOTIDE SEQUENCE</scope>
    <source>
        <strain evidence="1">DAOMC 236422</strain>
    </source>
</reference>
<proteinExistence type="predicted"/>
<accession>A0A8X7N7E4</accession>
<feature type="non-terminal residue" evidence="1">
    <location>
        <position position="1"/>
    </location>
</feature>
<dbReference type="AlphaFoldDB" id="A0A8X7N7E4"/>
<name>A0A8X7N7E4_9BASI</name>
<dbReference type="EMBL" id="LWDG02000279">
    <property type="protein sequence ID" value="KAE8266920.1"/>
    <property type="molecule type" value="Genomic_DNA"/>
</dbReference>
<comment type="caution">
    <text evidence="1">The sequence shown here is derived from an EMBL/GenBank/DDBJ whole genome shotgun (WGS) entry which is preliminary data.</text>
</comment>
<evidence type="ECO:0000313" key="2">
    <source>
        <dbReference type="Proteomes" id="UP000078113"/>
    </source>
</evidence>
<gene>
    <name evidence="1" type="ORF">A4X09_0g5427</name>
</gene>
<reference evidence="1" key="1">
    <citation type="submission" date="2016-04" db="EMBL/GenBank/DDBJ databases">
        <authorList>
            <person name="Nguyen H.D."/>
            <person name="Samba Siva P."/>
            <person name="Cullis J."/>
            <person name="Levesque C.A."/>
            <person name="Hambleton S."/>
        </authorList>
    </citation>
    <scope>NUCLEOTIDE SEQUENCE</scope>
    <source>
        <strain evidence="1">DAOMC 236422</strain>
    </source>
</reference>